<feature type="compositionally biased region" description="Polar residues" evidence="1">
    <location>
        <begin position="452"/>
        <end position="470"/>
    </location>
</feature>
<dbReference type="InterPro" id="IPR036866">
    <property type="entry name" value="RibonucZ/Hydroxyglut_hydro"/>
</dbReference>
<proteinExistence type="predicted"/>
<dbReference type="PRINTS" id="PR00388">
    <property type="entry name" value="PDIESTERASE2"/>
</dbReference>
<dbReference type="Gene3D" id="3.60.15.10">
    <property type="entry name" value="Ribonuclease Z/Hydroxyacylglutathione hydrolase-like"/>
    <property type="match status" value="1"/>
</dbReference>
<sequence length="570" mass="61158">MRVNGVDSANAGADEQGSKAPAFQIIVLGAGGGPNEDNVTGILVRSTATNWAKGSVLAVDAGTHLAAIIRIFQQSLPDSIPLASSFESSVSVAGNRAARRANSLQAGVNFTRRKNSLAEHNGHGPATPSQHADAMHPSPRLLTTGPFADLEVPFESVKGNAAYFMRNLISTYLITHPHLDHISGFAINTASFQHTSRPKRIAALPSTIDAIKNHIFNDVIWPNMSDEDGGVGFVSYMRLVEGGNIQFGDGESRGYIEVCDGLAAKCWSVSHGQCMRKHRSHGSASGSTQEAFNEAVSRRASLHAATPTTLQHSQSYGHPSDMMRPIDSSAFFLRDDHTGYEVLIFGDLEPDSVSLSPRNGQVWSDAASKITAGVLTGILIECSYDDSQSDETLFGHLAPRHLIAELRDLAEQVKALRPREPKPSPRKRKRVGNGKRTREGLETRSRTHRSGRTPSQSGRKTGRQNDNPVTPASLVSEDSGPHEAPCPATEAKVNVSESITATAHGSGNLSGSWGYRPLEGLRVIIIHVKETLKDGPEPGETILAQLEQAEKAEQLGCTFTISKAGGSIWL</sequence>
<evidence type="ECO:0000313" key="3">
    <source>
        <dbReference type="Proteomes" id="UP000664534"/>
    </source>
</evidence>
<dbReference type="PANTHER" id="PTHR28283:SF1">
    <property type="entry name" value="3',5'-CYCLIC-NUCLEOTIDE PHOSPHODIESTERASE 1"/>
    <property type="match status" value="1"/>
</dbReference>
<feature type="region of interest" description="Disordered" evidence="1">
    <location>
        <begin position="414"/>
        <end position="492"/>
    </location>
</feature>
<gene>
    <name evidence="2" type="primary">PDE1</name>
    <name evidence="2" type="ORF">IMSHALPRED_007728</name>
</gene>
<dbReference type="GO" id="GO:0047555">
    <property type="term" value="F:3',5'-cyclic-GMP phosphodiesterase activity"/>
    <property type="evidence" value="ECO:0007669"/>
    <property type="project" value="TreeGrafter"/>
</dbReference>
<evidence type="ECO:0000313" key="2">
    <source>
        <dbReference type="EMBL" id="CAF9928687.1"/>
    </source>
</evidence>
<accession>A0A8H3IHY5</accession>
<reference evidence="2" key="1">
    <citation type="submission" date="2021-03" db="EMBL/GenBank/DDBJ databases">
        <authorList>
            <person name="Tagirdzhanova G."/>
        </authorList>
    </citation>
    <scope>NUCLEOTIDE SEQUENCE</scope>
</reference>
<name>A0A8H3IHY5_9LECA</name>
<dbReference type="SUPFAM" id="SSF56281">
    <property type="entry name" value="Metallo-hydrolase/oxidoreductase"/>
    <property type="match status" value="1"/>
</dbReference>
<dbReference type="AlphaFoldDB" id="A0A8H3IHY5"/>
<dbReference type="Proteomes" id="UP000664534">
    <property type="component" value="Unassembled WGS sequence"/>
</dbReference>
<dbReference type="GO" id="GO:1902660">
    <property type="term" value="P:negative regulation of glucose mediated signaling pathway"/>
    <property type="evidence" value="ECO:0007669"/>
    <property type="project" value="TreeGrafter"/>
</dbReference>
<dbReference type="Pfam" id="PF02112">
    <property type="entry name" value="PDEase_II"/>
    <property type="match status" value="2"/>
</dbReference>
<dbReference type="EMBL" id="CAJPDT010000050">
    <property type="protein sequence ID" value="CAF9928687.1"/>
    <property type="molecule type" value="Genomic_DNA"/>
</dbReference>
<feature type="compositionally biased region" description="Basic residues" evidence="1">
    <location>
        <begin position="424"/>
        <end position="435"/>
    </location>
</feature>
<organism evidence="2 3">
    <name type="scientific">Imshaugia aleurites</name>
    <dbReference type="NCBI Taxonomy" id="172621"/>
    <lineage>
        <taxon>Eukaryota</taxon>
        <taxon>Fungi</taxon>
        <taxon>Dikarya</taxon>
        <taxon>Ascomycota</taxon>
        <taxon>Pezizomycotina</taxon>
        <taxon>Lecanoromycetes</taxon>
        <taxon>OSLEUM clade</taxon>
        <taxon>Lecanoromycetidae</taxon>
        <taxon>Lecanorales</taxon>
        <taxon>Lecanorineae</taxon>
        <taxon>Parmeliaceae</taxon>
        <taxon>Imshaugia</taxon>
    </lineage>
</organism>
<evidence type="ECO:0000256" key="1">
    <source>
        <dbReference type="SAM" id="MobiDB-lite"/>
    </source>
</evidence>
<dbReference type="CDD" id="cd07735">
    <property type="entry name" value="class_II_PDE_MBL-fold"/>
    <property type="match status" value="1"/>
</dbReference>
<dbReference type="GO" id="GO:0006198">
    <property type="term" value="P:cAMP catabolic process"/>
    <property type="evidence" value="ECO:0007669"/>
    <property type="project" value="InterPro"/>
</dbReference>
<protein>
    <submittedName>
        <fullName evidence="2">3',5'-cyclic-nucleotide phosphodiesterase pde1</fullName>
    </submittedName>
</protein>
<dbReference type="PANTHER" id="PTHR28283">
    <property type="entry name" value="3',5'-CYCLIC-NUCLEOTIDE PHOSPHODIESTERASE 1"/>
    <property type="match status" value="1"/>
</dbReference>
<keyword evidence="3" id="KW-1185">Reference proteome</keyword>
<feature type="compositionally biased region" description="Basic and acidic residues" evidence="1">
    <location>
        <begin position="436"/>
        <end position="445"/>
    </location>
</feature>
<dbReference type="OrthoDB" id="258495at2759"/>
<dbReference type="InterPro" id="IPR000396">
    <property type="entry name" value="Pdiesterase2"/>
</dbReference>
<dbReference type="GO" id="GO:0004115">
    <property type="term" value="F:3',5'-cyclic-AMP phosphodiesterase activity"/>
    <property type="evidence" value="ECO:0007669"/>
    <property type="project" value="InterPro"/>
</dbReference>
<comment type="caution">
    <text evidence="2">The sequence shown here is derived from an EMBL/GenBank/DDBJ whole genome shotgun (WGS) entry which is preliminary data.</text>
</comment>
<feature type="region of interest" description="Disordered" evidence="1">
    <location>
        <begin position="117"/>
        <end position="140"/>
    </location>
</feature>